<evidence type="ECO:0008006" key="15">
    <source>
        <dbReference type="Google" id="ProtNLM"/>
    </source>
</evidence>
<reference evidence="13 14" key="1">
    <citation type="submission" date="2020-12" db="EMBL/GenBank/DDBJ databases">
        <title>Effect of drift, selection, and recombination on the evolution of hybrid genomes in Candida yeast pathogens.</title>
        <authorList>
            <person name="Mixao V."/>
            <person name="Ksiezopolska E."/>
            <person name="Saus E."/>
            <person name="Boekhout T."/>
            <person name="Gacser A."/>
            <person name="Gabaldon T."/>
        </authorList>
    </citation>
    <scope>NUCLEOTIDE SEQUENCE [LARGE SCALE GENOMIC DNA]</scope>
    <source>
        <strain evidence="13 14">BP57</strain>
    </source>
</reference>
<dbReference type="InterPro" id="IPR003864">
    <property type="entry name" value="CSC1/OSCA1-like_7TM"/>
</dbReference>
<dbReference type="Pfam" id="PF14703">
    <property type="entry name" value="PHM7_cyt"/>
    <property type="match status" value="1"/>
</dbReference>
<evidence type="ECO:0000256" key="1">
    <source>
        <dbReference type="ARBA" id="ARBA00004141"/>
    </source>
</evidence>
<feature type="transmembrane region" description="Helical" evidence="9">
    <location>
        <begin position="190"/>
        <end position="209"/>
    </location>
</feature>
<evidence type="ECO:0000256" key="7">
    <source>
        <dbReference type="SAM" id="Coils"/>
    </source>
</evidence>
<dbReference type="Pfam" id="PF02714">
    <property type="entry name" value="RSN1_7TM"/>
    <property type="match status" value="1"/>
</dbReference>
<evidence type="ECO:0000259" key="10">
    <source>
        <dbReference type="Pfam" id="PF02714"/>
    </source>
</evidence>
<evidence type="ECO:0000256" key="5">
    <source>
        <dbReference type="ARBA" id="ARBA00022989"/>
    </source>
</evidence>
<evidence type="ECO:0000259" key="11">
    <source>
        <dbReference type="Pfam" id="PF13967"/>
    </source>
</evidence>
<dbReference type="GO" id="GO:0005227">
    <property type="term" value="F:calcium-activated cation channel activity"/>
    <property type="evidence" value="ECO:0007669"/>
    <property type="project" value="InterPro"/>
</dbReference>
<evidence type="ECO:0000313" key="14">
    <source>
        <dbReference type="Proteomes" id="UP000669133"/>
    </source>
</evidence>
<dbReference type="Proteomes" id="UP000669133">
    <property type="component" value="Unassembled WGS sequence"/>
</dbReference>
<evidence type="ECO:0000256" key="3">
    <source>
        <dbReference type="ARBA" id="ARBA00022448"/>
    </source>
</evidence>
<feature type="transmembrane region" description="Helical" evidence="9">
    <location>
        <begin position="422"/>
        <end position="446"/>
    </location>
</feature>
<gene>
    <name evidence="13" type="ORF">I9W82_000257</name>
</gene>
<dbReference type="AlphaFoldDB" id="A0A8H7ZFP7"/>
<feature type="transmembrane region" description="Helical" evidence="9">
    <location>
        <begin position="705"/>
        <end position="724"/>
    </location>
</feature>
<feature type="compositionally biased region" description="Acidic residues" evidence="8">
    <location>
        <begin position="816"/>
        <end position="830"/>
    </location>
</feature>
<feature type="transmembrane region" description="Helical" evidence="9">
    <location>
        <begin position="63"/>
        <end position="84"/>
    </location>
</feature>
<feature type="region of interest" description="Disordered" evidence="8">
    <location>
        <begin position="757"/>
        <end position="844"/>
    </location>
</feature>
<feature type="transmembrane region" description="Helical" evidence="9">
    <location>
        <begin position="467"/>
        <end position="492"/>
    </location>
</feature>
<feature type="transmembrane region" description="Helical" evidence="9">
    <location>
        <begin position="678"/>
        <end position="699"/>
    </location>
</feature>
<dbReference type="EMBL" id="JAEOAQ010000001">
    <property type="protein sequence ID" value="KAG5421167.1"/>
    <property type="molecule type" value="Genomic_DNA"/>
</dbReference>
<protein>
    <recommendedName>
        <fullName evidence="15">Calcium permeable stress-gated cation channel 1</fullName>
    </recommendedName>
</protein>
<feature type="domain" description="CSC1/OSCA1-like cytosolic" evidence="12">
    <location>
        <begin position="231"/>
        <end position="407"/>
    </location>
</feature>
<sequence>MPILDIIQSTWQVIGDDSIVIGGDNDNYKSPHGGGGGGGGWSTGNSPEPIHSVGPQRVFEAQLFLTITSGALLFLLFCIMRYRWPHIYAVRTLRQQAKNVLKPLPNNLFGWIKVVYKLTDDEVLSYSGLDCYVYLSFFKMGIKIFFVLAIFSVAILSPIRYYFTGNYDKESFTMTKPKNPDFHEDFPRFLWVYPIFTYLFSVVVFFYLYEYTDKVLKTRQKYLASQNSITDRTIRLDGIPKKLLSRERIKKFIEDLGIGRVMDVKLIYDWSPLETKFEQRRKLLRNLEYSYSSEYKMDINIYNQQRIPAVNPEWNEPLDNSKAREKIETLSKELVQLDETIRSIQRKFDPESTTIDAKQYPEFRVVPSAFITMDSVASAQMAAQAILDPRVYKLIVSLAPAPQDIIWGSFKLQYNEKLCKSYLVTFLIVLSYAFIIFLVVPLTSLLDLKTITKFWPAVGHFIGKSKWLTTFVTGILPPLLFTLLNISFPYFYRYLSRFQGYSSNSELELSTLSKNFFFIFFNLFLIYVAAGTFWDYMSYISDTTKIATQLATSLRRMSLFYVDLILLQGLTMFPVKLLQVGDLFLLNVIGKLFYLKSFILKTARDYRSYYYTPQILDFGINLPQHLMIFMIILIYSVVSTKIVTCGLIYFIIGLFVYKYQLVYNFVHPSHSTGKIWPIVFRRVILGLIIFQLFMCGTLALDSAILLSLLCTPLIFVTLGVLYNFEKNYVPLCDFIALRAILNPYDFNKLFDNDDQSFNSGDSQSEHGSTSAILDGDVEQGGDAEGVGADQNENTQLLINDGDGPLDESSLLHAGEDDQPDALDGEAEDGETGTKRKRKLSRRKSTIDEEREQFIDYTYPPLIDPLNGPWVGFTGNVVSIVEYRSNFQSILENGRYNTNDTTIISSTDTEVIVNKVLSVSEWE</sequence>
<evidence type="ECO:0000256" key="8">
    <source>
        <dbReference type="SAM" id="MobiDB-lite"/>
    </source>
</evidence>
<evidence type="ECO:0000256" key="9">
    <source>
        <dbReference type="SAM" id="Phobius"/>
    </source>
</evidence>
<evidence type="ECO:0000259" key="12">
    <source>
        <dbReference type="Pfam" id="PF14703"/>
    </source>
</evidence>
<comment type="similarity">
    <text evidence="2">Belongs to the CSC1 (TC 1.A.17) family.</text>
</comment>
<feature type="domain" description="CSC1/OSCA1-like 7TM region" evidence="10">
    <location>
        <begin position="420"/>
        <end position="698"/>
    </location>
</feature>
<dbReference type="InterPro" id="IPR027815">
    <property type="entry name" value="CSC1/OSCA1-like_cyt"/>
</dbReference>
<dbReference type="OrthoDB" id="1689567at2759"/>
<evidence type="ECO:0000256" key="2">
    <source>
        <dbReference type="ARBA" id="ARBA00007779"/>
    </source>
</evidence>
<feature type="compositionally biased region" description="Polar residues" evidence="8">
    <location>
        <begin position="757"/>
        <end position="771"/>
    </location>
</feature>
<feature type="domain" description="CSC1/OSCA1-like N-terminal transmembrane" evidence="11">
    <location>
        <begin position="61"/>
        <end position="210"/>
    </location>
</feature>
<keyword evidence="3" id="KW-0813">Transport</keyword>
<dbReference type="Pfam" id="PF13967">
    <property type="entry name" value="RSN1_TM"/>
    <property type="match status" value="1"/>
</dbReference>
<keyword evidence="5 9" id="KW-1133">Transmembrane helix</keyword>
<dbReference type="PANTHER" id="PTHR13018:SF5">
    <property type="entry name" value="RE44586P"/>
    <property type="match status" value="1"/>
</dbReference>
<organism evidence="13 14">
    <name type="scientific">Candida metapsilosis</name>
    <dbReference type="NCBI Taxonomy" id="273372"/>
    <lineage>
        <taxon>Eukaryota</taxon>
        <taxon>Fungi</taxon>
        <taxon>Dikarya</taxon>
        <taxon>Ascomycota</taxon>
        <taxon>Saccharomycotina</taxon>
        <taxon>Pichiomycetes</taxon>
        <taxon>Debaryomycetaceae</taxon>
        <taxon>Candida/Lodderomyces clade</taxon>
        <taxon>Candida</taxon>
    </lineage>
</organism>
<keyword evidence="7" id="KW-0175">Coiled coil</keyword>
<proteinExistence type="inferred from homology"/>
<feature type="compositionally biased region" description="Basic residues" evidence="8">
    <location>
        <begin position="834"/>
        <end position="843"/>
    </location>
</feature>
<keyword evidence="4 9" id="KW-0812">Transmembrane</keyword>
<feature type="transmembrane region" description="Helical" evidence="9">
    <location>
        <begin position="144"/>
        <end position="163"/>
    </location>
</feature>
<keyword evidence="6 9" id="KW-0472">Membrane</keyword>
<comment type="caution">
    <text evidence="13">The sequence shown here is derived from an EMBL/GenBank/DDBJ whole genome shotgun (WGS) entry which is preliminary data.</text>
</comment>
<comment type="subcellular location">
    <subcellularLocation>
        <location evidence="1">Membrane</location>
        <topology evidence="1">Multi-pass membrane protein</topology>
    </subcellularLocation>
</comment>
<accession>A0A8H7ZFP7</accession>
<dbReference type="InterPro" id="IPR032880">
    <property type="entry name" value="CSC1/OSCA1-like_N"/>
</dbReference>
<evidence type="ECO:0000256" key="6">
    <source>
        <dbReference type="ARBA" id="ARBA00023136"/>
    </source>
</evidence>
<name>A0A8H7ZFP7_9ASCO</name>
<feature type="coiled-coil region" evidence="7">
    <location>
        <begin position="320"/>
        <end position="347"/>
    </location>
</feature>
<evidence type="ECO:0000313" key="13">
    <source>
        <dbReference type="EMBL" id="KAG5421167.1"/>
    </source>
</evidence>
<dbReference type="RefSeq" id="XP_067550283.1">
    <property type="nucleotide sequence ID" value="XM_067691439.1"/>
</dbReference>
<feature type="transmembrane region" description="Helical" evidence="9">
    <location>
        <begin position="516"/>
        <end position="537"/>
    </location>
</feature>
<dbReference type="PANTHER" id="PTHR13018">
    <property type="entry name" value="PROBABLE MEMBRANE PROTEIN DUF221-RELATED"/>
    <property type="match status" value="1"/>
</dbReference>
<dbReference type="GeneID" id="93648886"/>
<dbReference type="InterPro" id="IPR045122">
    <property type="entry name" value="Csc1-like"/>
</dbReference>
<evidence type="ECO:0000256" key="4">
    <source>
        <dbReference type="ARBA" id="ARBA00022692"/>
    </source>
</evidence>
<dbReference type="GO" id="GO:0005886">
    <property type="term" value="C:plasma membrane"/>
    <property type="evidence" value="ECO:0007669"/>
    <property type="project" value="TreeGrafter"/>
</dbReference>
<keyword evidence="14" id="KW-1185">Reference proteome</keyword>